<keyword evidence="4" id="KW-1185">Reference proteome</keyword>
<dbReference type="AlphaFoldDB" id="A0A9N9AXX8"/>
<evidence type="ECO:0000259" key="2">
    <source>
        <dbReference type="Pfam" id="PF22749"/>
    </source>
</evidence>
<gene>
    <name evidence="3" type="ORF">CPELLU_LOCUS4420</name>
</gene>
<evidence type="ECO:0000313" key="4">
    <source>
        <dbReference type="Proteomes" id="UP000789759"/>
    </source>
</evidence>
<dbReference type="PANTHER" id="PTHR21357:SF4">
    <property type="entry name" value="FAM172 FAMILY PROTEIN HOMOLOG CG10038"/>
    <property type="match status" value="1"/>
</dbReference>
<dbReference type="EMBL" id="CAJVQA010002332">
    <property type="protein sequence ID" value="CAG8543770.1"/>
    <property type="molecule type" value="Genomic_DNA"/>
</dbReference>
<reference evidence="3" key="1">
    <citation type="submission" date="2021-06" db="EMBL/GenBank/DDBJ databases">
        <authorList>
            <person name="Kallberg Y."/>
            <person name="Tangrot J."/>
            <person name="Rosling A."/>
        </authorList>
    </citation>
    <scope>NUCLEOTIDE SEQUENCE</scope>
    <source>
        <strain evidence="3">FL966</strain>
    </source>
</reference>
<dbReference type="InterPro" id="IPR053858">
    <property type="entry name" value="Arb2_dom"/>
</dbReference>
<dbReference type="Pfam" id="PF22749">
    <property type="entry name" value="Arb2"/>
    <property type="match status" value="1"/>
</dbReference>
<comment type="caution">
    <text evidence="3">The sequence shown here is derived from an EMBL/GenBank/DDBJ whole genome shotgun (WGS) entry which is preliminary data.</text>
</comment>
<dbReference type="OrthoDB" id="421951at2759"/>
<dbReference type="InterPro" id="IPR029058">
    <property type="entry name" value="AB_hydrolase_fold"/>
</dbReference>
<dbReference type="GO" id="GO:0005634">
    <property type="term" value="C:nucleus"/>
    <property type="evidence" value="ECO:0007669"/>
    <property type="project" value="TreeGrafter"/>
</dbReference>
<feature type="region of interest" description="Disordered" evidence="1">
    <location>
        <begin position="350"/>
        <end position="499"/>
    </location>
</feature>
<feature type="compositionally biased region" description="Basic and acidic residues" evidence="1">
    <location>
        <begin position="395"/>
        <end position="499"/>
    </location>
</feature>
<feature type="compositionally biased region" description="Basic and acidic residues" evidence="1">
    <location>
        <begin position="358"/>
        <end position="388"/>
    </location>
</feature>
<dbReference type="PANTHER" id="PTHR21357">
    <property type="entry name" value="FAM172 FAMILY PROTEIN HOMOLOG CG10038"/>
    <property type="match status" value="1"/>
</dbReference>
<evidence type="ECO:0000256" key="1">
    <source>
        <dbReference type="SAM" id="MobiDB-lite"/>
    </source>
</evidence>
<organism evidence="3 4">
    <name type="scientific">Cetraspora pellucida</name>
    <dbReference type="NCBI Taxonomy" id="1433469"/>
    <lineage>
        <taxon>Eukaryota</taxon>
        <taxon>Fungi</taxon>
        <taxon>Fungi incertae sedis</taxon>
        <taxon>Mucoromycota</taxon>
        <taxon>Glomeromycotina</taxon>
        <taxon>Glomeromycetes</taxon>
        <taxon>Diversisporales</taxon>
        <taxon>Gigasporaceae</taxon>
        <taxon>Cetraspora</taxon>
    </lineage>
</organism>
<dbReference type="SUPFAM" id="SSF53474">
    <property type="entry name" value="alpha/beta-Hydrolases"/>
    <property type="match status" value="1"/>
</dbReference>
<dbReference type="GO" id="GO:0031048">
    <property type="term" value="P:regulatory ncRNA-mediated heterochromatin formation"/>
    <property type="evidence" value="ECO:0007669"/>
    <property type="project" value="TreeGrafter"/>
</dbReference>
<dbReference type="GO" id="GO:0035197">
    <property type="term" value="F:siRNA binding"/>
    <property type="evidence" value="ECO:0007669"/>
    <property type="project" value="TreeGrafter"/>
</dbReference>
<dbReference type="Proteomes" id="UP000789759">
    <property type="component" value="Unassembled WGS sequence"/>
</dbReference>
<dbReference type="InterPro" id="IPR048263">
    <property type="entry name" value="Arb2"/>
</dbReference>
<sequence length="499" mass="57207">MCHENTQGIPEMIQTEIKDEFPKSIEGFGYRFNEEGQLRDIETNEGFEFYVKPDDNTYNQTRYERLGGTAIGEYIENELVSKYNLKRQIIPLRSDDDKEEEEEEESLKSRIYLSEDALECQNLLLIIQGSGVVRPGQWARRVIINDCLEVIISVTLRVFFLLSTLHLGTMFPYIQKAQDLNWGIIVFNPNENFRAVIKDGEVIKRVYVRGSESPQKHSLESFLHQFFTLVFLSKAKAEKILIMGYSFGGINITCLLDEFADEFKSRVAGVALADSVHSISMIPSHSKSWFDKNVFNWIKSELPLNMKVPNTRIYYGCPCLSAGHSKHEYAAGTAIQSIFEYLQHVLEKKSSIQNEEPGTDKESMEIGETEKTGEMEGIEKTNETKNTEETGEMEGIEKTNETKNTEETEETEKTNETEKIDGMKKTDEPEKIDEPGKTDETGKTDDTDKKVEMGKTDEMEKTNEMERTDEMEKTNEMGKTDEMEEVKEIEKSGDKNKLE</sequence>
<accession>A0A9N9AXX8</accession>
<name>A0A9N9AXX8_9GLOM</name>
<proteinExistence type="predicted"/>
<protein>
    <submittedName>
        <fullName evidence="3">23047_t:CDS:1</fullName>
    </submittedName>
</protein>
<evidence type="ECO:0000313" key="3">
    <source>
        <dbReference type="EMBL" id="CAG8543770.1"/>
    </source>
</evidence>
<feature type="domain" description="Arb2" evidence="2">
    <location>
        <begin position="21"/>
        <end position="303"/>
    </location>
</feature>